<feature type="region of interest" description="Disordered" evidence="1">
    <location>
        <begin position="140"/>
        <end position="174"/>
    </location>
</feature>
<feature type="compositionally biased region" description="Acidic residues" evidence="1">
    <location>
        <begin position="535"/>
        <end position="549"/>
    </location>
</feature>
<dbReference type="EMBL" id="SPLM01000110">
    <property type="protein sequence ID" value="TMW58814.1"/>
    <property type="molecule type" value="Genomic_DNA"/>
</dbReference>
<proteinExistence type="predicted"/>
<evidence type="ECO:0000313" key="2">
    <source>
        <dbReference type="EMBL" id="TMW58814.1"/>
    </source>
</evidence>
<reference evidence="2" key="1">
    <citation type="submission" date="2019-03" db="EMBL/GenBank/DDBJ databases">
        <title>Long read genome sequence of the mycoparasitic Pythium oligandrum ATCC 38472 isolated from sugarbeet rhizosphere.</title>
        <authorList>
            <person name="Gaulin E."/>
        </authorList>
    </citation>
    <scope>NUCLEOTIDE SEQUENCE</scope>
    <source>
        <strain evidence="2">ATCC 38472_TT</strain>
    </source>
</reference>
<feature type="region of interest" description="Disordered" evidence="1">
    <location>
        <begin position="186"/>
        <end position="205"/>
    </location>
</feature>
<protein>
    <submittedName>
        <fullName evidence="2">Uncharacterized protein</fullName>
    </submittedName>
</protein>
<gene>
    <name evidence="2" type="ORF">Poli38472_006959</name>
</gene>
<dbReference type="Proteomes" id="UP000794436">
    <property type="component" value="Unassembled WGS sequence"/>
</dbReference>
<evidence type="ECO:0000313" key="3">
    <source>
        <dbReference type="Proteomes" id="UP000794436"/>
    </source>
</evidence>
<feature type="compositionally biased region" description="Acidic residues" evidence="1">
    <location>
        <begin position="561"/>
        <end position="576"/>
    </location>
</feature>
<feature type="compositionally biased region" description="Polar residues" evidence="1">
    <location>
        <begin position="195"/>
        <end position="205"/>
    </location>
</feature>
<dbReference type="OrthoDB" id="158114at2759"/>
<accession>A0A8K1FFB3</accession>
<dbReference type="AlphaFoldDB" id="A0A8K1FFB3"/>
<evidence type="ECO:0000256" key="1">
    <source>
        <dbReference type="SAM" id="MobiDB-lite"/>
    </source>
</evidence>
<comment type="caution">
    <text evidence="2">The sequence shown here is derived from an EMBL/GenBank/DDBJ whole genome shotgun (WGS) entry which is preliminary data.</text>
</comment>
<keyword evidence="3" id="KW-1185">Reference proteome</keyword>
<feature type="region of interest" description="Disordered" evidence="1">
    <location>
        <begin position="41"/>
        <end position="69"/>
    </location>
</feature>
<organism evidence="2 3">
    <name type="scientific">Pythium oligandrum</name>
    <name type="common">Mycoparasitic fungus</name>
    <dbReference type="NCBI Taxonomy" id="41045"/>
    <lineage>
        <taxon>Eukaryota</taxon>
        <taxon>Sar</taxon>
        <taxon>Stramenopiles</taxon>
        <taxon>Oomycota</taxon>
        <taxon>Peronosporomycetes</taxon>
        <taxon>Pythiales</taxon>
        <taxon>Pythiaceae</taxon>
        <taxon>Pythium</taxon>
    </lineage>
</organism>
<name>A0A8K1FFB3_PYTOL</name>
<feature type="compositionally biased region" description="Low complexity" evidence="1">
    <location>
        <begin position="149"/>
        <end position="160"/>
    </location>
</feature>
<dbReference type="CDD" id="cd18186">
    <property type="entry name" value="BTB_POZ_ZBTB_KLHL-like"/>
    <property type="match status" value="1"/>
</dbReference>
<feature type="region of interest" description="Disordered" evidence="1">
    <location>
        <begin position="532"/>
        <end position="577"/>
    </location>
</feature>
<sequence>MAQVLSPLPFASPASAMDRAARRRSSGDSWETSVSLASLTSLTSSSSGVPTSQDDSNTKKHSTKRSSRGPDLVIHVQGCAFGVSSYLLKRKCFVLYNHLRRLRVQSSSGSDLASDEIDALQMRGPAARGDPVFVLRQREQGRSTRNSLTPPRAITTTACPAAPPQQAPGDRKRSGRFKHVTCLNHKKKPEEASDTAKTVRTGTRIPSLSSTPPWIAFQRMQQQHTPPPRPEQAPTEIELEGADAEAVATLLEFLHSGKSTSLQESSAAQVVALCRWLCMENQLLYAAMVKLIDGLQSSEQWITLLLKCAKLQNAPNKRLLIDHLLVRFLQLSPEQAVAVVEAMPLQRLAVLKDPDLLARVMVCLFNHARHLEIWKRMVFVLELWMSTLGRRSLSHVVAVPLPPMPLPDFHDRFAEWHPVARLESLEVSGPHAYVSPTTLFTFGSYAFQVRLEREGTTLIQWRVMKAKMSVNQDNAKSEPPFTLRGRLTIRYRSGTYGALMEEDVPILYNHSPQQASSQWKVLLRAASKRARRIEESEEKTEEESSEEQPEQLPPPSTNDNNAEDEDEEEEEEEEEDAYARTYIKAIFPVRSKQLEPAATRSKAFDLMTARFSGQCFAWGHRICNLYHYLLLVTLFYQSPVGAPREIVQQSAVERMKKLPVETLLVVLESDRLRIPGGETTLVSTLTALCLNEEGYDNYSVEQIRALFRCVRWCFVDLEQIMQTLEQSRRELELYELIDDELDPAHLLTVPRRTPWGKDDDRRWSPYHAVTTQIEFEIEAGDRSLSPSKFPSFST</sequence>